<keyword evidence="1" id="KW-0812">Transmembrane</keyword>
<gene>
    <name evidence="3" type="ORF">CR194_14175</name>
</gene>
<dbReference type="InterPro" id="IPR058962">
    <property type="entry name" value="DUF8108_N"/>
</dbReference>
<protein>
    <recommendedName>
        <fullName evidence="2">DUF8108 domain-containing protein</fullName>
    </recommendedName>
</protein>
<dbReference type="Pfam" id="PF26438">
    <property type="entry name" value="DUF8108_N"/>
    <property type="match status" value="1"/>
</dbReference>
<feature type="transmembrane region" description="Helical" evidence="1">
    <location>
        <begin position="52"/>
        <end position="73"/>
    </location>
</feature>
<proteinExistence type="predicted"/>
<dbReference type="RefSeq" id="WP_110610344.1">
    <property type="nucleotide sequence ID" value="NZ_PDOD01000003.1"/>
</dbReference>
<organism evidence="3 4">
    <name type="scientific">Salipaludibacillus keqinensis</name>
    <dbReference type="NCBI Taxonomy" id="2045207"/>
    <lineage>
        <taxon>Bacteria</taxon>
        <taxon>Bacillati</taxon>
        <taxon>Bacillota</taxon>
        <taxon>Bacilli</taxon>
        <taxon>Bacillales</taxon>
        <taxon>Bacillaceae</taxon>
    </lineage>
</organism>
<dbReference type="EMBL" id="PDOD01000003">
    <property type="protein sequence ID" value="PYZ92796.1"/>
    <property type="molecule type" value="Genomic_DNA"/>
</dbReference>
<feature type="domain" description="DUF8108" evidence="2">
    <location>
        <begin position="15"/>
        <end position="76"/>
    </location>
</feature>
<dbReference type="Proteomes" id="UP000248214">
    <property type="component" value="Unassembled WGS sequence"/>
</dbReference>
<keyword evidence="1" id="KW-0472">Membrane</keyword>
<keyword evidence="1" id="KW-1133">Transmembrane helix</keyword>
<dbReference type="OrthoDB" id="2972807at2"/>
<name>A0A323TDQ5_9BACI</name>
<accession>A0A323TDQ5</accession>
<evidence type="ECO:0000313" key="4">
    <source>
        <dbReference type="Proteomes" id="UP000248214"/>
    </source>
</evidence>
<keyword evidence="4" id="KW-1185">Reference proteome</keyword>
<evidence type="ECO:0000256" key="1">
    <source>
        <dbReference type="SAM" id="Phobius"/>
    </source>
</evidence>
<dbReference type="AlphaFoldDB" id="A0A323TDQ5"/>
<comment type="caution">
    <text evidence="3">The sequence shown here is derived from an EMBL/GenBank/DDBJ whole genome shotgun (WGS) entry which is preliminary data.</text>
</comment>
<evidence type="ECO:0000259" key="2">
    <source>
        <dbReference type="Pfam" id="PF26438"/>
    </source>
</evidence>
<sequence length="94" mass="10796">MAVDRIRRVFSEREMESVTDDYVTMGYEVLARGETSIKLRENAGFGSAGGHILIFLLSIWWTFGLGNLLYALYKRYSGEKIVIKLQNEMEANQK</sequence>
<evidence type="ECO:0000313" key="3">
    <source>
        <dbReference type="EMBL" id="PYZ92796.1"/>
    </source>
</evidence>
<reference evidence="3 4" key="1">
    <citation type="submission" date="2017-10" db="EMBL/GenBank/DDBJ databases">
        <title>Bacillus sp. nov., a halophilic bacterium isolated from a Keqin Lake.</title>
        <authorList>
            <person name="Wang H."/>
        </authorList>
    </citation>
    <scope>NUCLEOTIDE SEQUENCE [LARGE SCALE GENOMIC DNA]</scope>
    <source>
        <strain evidence="3 4">KQ-12</strain>
    </source>
</reference>